<evidence type="ECO:0008006" key="4">
    <source>
        <dbReference type="Google" id="ProtNLM"/>
    </source>
</evidence>
<dbReference type="GeneID" id="93012382"/>
<name>Q6MN94_BDEBA</name>
<protein>
    <recommendedName>
        <fullName evidence="4">C-type lysozyme inhibitor domain-containing protein</fullName>
    </recommendedName>
</protein>
<reference evidence="2 3" key="1">
    <citation type="journal article" date="2004" name="Science">
        <title>A predator unmasked: life cycle of Bdellovibrio bacteriovorus from a genomic perspective.</title>
        <authorList>
            <person name="Rendulic S."/>
            <person name="Jagtap P."/>
            <person name="Rosinus A."/>
            <person name="Eppinger M."/>
            <person name="Baar C."/>
            <person name="Lanz C."/>
            <person name="Keller H."/>
            <person name="Lambert C."/>
            <person name="Evans K.J."/>
            <person name="Goesmann A."/>
            <person name="Meyer F."/>
            <person name="Sockett R.E."/>
            <person name="Schuster S.C."/>
        </authorList>
    </citation>
    <scope>NUCLEOTIDE SEQUENCE [LARGE SCALE GENOMIC DNA]</scope>
    <source>
        <strain evidence="3">ATCC 15356 / DSM 50701 / NCIMB 9529 / HD100</strain>
    </source>
</reference>
<feature type="chain" id="PRO_5004276702" description="C-type lysozyme inhibitor domain-containing protein" evidence="1">
    <location>
        <begin position="20"/>
        <end position="115"/>
    </location>
</feature>
<sequence length="115" mass="13422">MKTLFSFVLFMLLSSASQAHFDYQFRCHGENQNQIIHFKVGPHGLETVRFRRELGFLNQYQLLSQYADYGSMQFIWQSKVSEQRAHLTLDMVTARHWTGTLTLDGTENISITCQE</sequence>
<dbReference type="AlphaFoldDB" id="Q6MN94"/>
<organism evidence="2 3">
    <name type="scientific">Bdellovibrio bacteriovorus (strain ATCC 15356 / DSM 50701 / NCIMB 9529 / HD100)</name>
    <dbReference type="NCBI Taxonomy" id="264462"/>
    <lineage>
        <taxon>Bacteria</taxon>
        <taxon>Pseudomonadati</taxon>
        <taxon>Bdellovibrionota</taxon>
        <taxon>Bdellovibrionia</taxon>
        <taxon>Bdellovibrionales</taxon>
        <taxon>Pseudobdellovibrionaceae</taxon>
        <taxon>Bdellovibrio</taxon>
    </lineage>
</organism>
<dbReference type="Proteomes" id="UP000008080">
    <property type="component" value="Chromosome"/>
</dbReference>
<gene>
    <name evidence="2" type="ordered locus">Bd1366</name>
</gene>
<accession>Q6MN94</accession>
<proteinExistence type="predicted"/>
<dbReference type="HOGENOM" id="CLU_2104206_0_0_7"/>
<dbReference type="RefSeq" id="WP_011163860.1">
    <property type="nucleotide sequence ID" value="NC_005363.1"/>
</dbReference>
<evidence type="ECO:0000256" key="1">
    <source>
        <dbReference type="SAM" id="SignalP"/>
    </source>
</evidence>
<keyword evidence="1" id="KW-0732">Signal</keyword>
<evidence type="ECO:0000313" key="2">
    <source>
        <dbReference type="EMBL" id="CAE79258.1"/>
    </source>
</evidence>
<keyword evidence="3" id="KW-1185">Reference proteome</keyword>
<evidence type="ECO:0000313" key="3">
    <source>
        <dbReference type="Proteomes" id="UP000008080"/>
    </source>
</evidence>
<dbReference type="KEGG" id="bba:Bd1366"/>
<feature type="signal peptide" evidence="1">
    <location>
        <begin position="1"/>
        <end position="19"/>
    </location>
</feature>
<dbReference type="EMBL" id="BX842649">
    <property type="protein sequence ID" value="CAE79258.1"/>
    <property type="molecule type" value="Genomic_DNA"/>
</dbReference>